<protein>
    <submittedName>
        <fullName evidence="3">Uncharacterized protein</fullName>
    </submittedName>
</protein>
<dbReference type="Proteomes" id="UP000193560">
    <property type="component" value="Unassembled WGS sequence"/>
</dbReference>
<name>A0A1X2IWX5_9FUNG</name>
<gene>
    <name evidence="3" type="ORF">BCR42DRAFT_138126</name>
</gene>
<feature type="transmembrane region" description="Helical" evidence="1">
    <location>
        <begin position="45"/>
        <end position="65"/>
    </location>
</feature>
<keyword evidence="4" id="KW-1185">Reference proteome</keyword>
<organism evidence="3 4">
    <name type="scientific">Absidia repens</name>
    <dbReference type="NCBI Taxonomy" id="90262"/>
    <lineage>
        <taxon>Eukaryota</taxon>
        <taxon>Fungi</taxon>
        <taxon>Fungi incertae sedis</taxon>
        <taxon>Mucoromycota</taxon>
        <taxon>Mucoromycotina</taxon>
        <taxon>Mucoromycetes</taxon>
        <taxon>Mucorales</taxon>
        <taxon>Cunninghamellaceae</taxon>
        <taxon>Absidia</taxon>
    </lineage>
</organism>
<evidence type="ECO:0000313" key="3">
    <source>
        <dbReference type="EMBL" id="ORZ23558.1"/>
    </source>
</evidence>
<feature type="signal peptide" evidence="2">
    <location>
        <begin position="1"/>
        <end position="21"/>
    </location>
</feature>
<evidence type="ECO:0000256" key="1">
    <source>
        <dbReference type="SAM" id="Phobius"/>
    </source>
</evidence>
<keyword evidence="1" id="KW-0812">Transmembrane</keyword>
<sequence length="66" mass="7725">MTQMKSLLLAFLVICCIIINADVVSLEKRSKYEKNTVILDTYLIAHSFAIFFFFFGLFFCFPLYII</sequence>
<keyword evidence="1" id="KW-1133">Transmembrane helix</keyword>
<dbReference type="AlphaFoldDB" id="A0A1X2IWX5"/>
<accession>A0A1X2IWX5</accession>
<dbReference type="EMBL" id="MCGE01000003">
    <property type="protein sequence ID" value="ORZ23558.1"/>
    <property type="molecule type" value="Genomic_DNA"/>
</dbReference>
<keyword evidence="2" id="KW-0732">Signal</keyword>
<feature type="chain" id="PRO_5013298682" evidence="2">
    <location>
        <begin position="22"/>
        <end position="66"/>
    </location>
</feature>
<comment type="caution">
    <text evidence="3">The sequence shown here is derived from an EMBL/GenBank/DDBJ whole genome shotgun (WGS) entry which is preliminary data.</text>
</comment>
<evidence type="ECO:0000313" key="4">
    <source>
        <dbReference type="Proteomes" id="UP000193560"/>
    </source>
</evidence>
<reference evidence="3 4" key="1">
    <citation type="submission" date="2016-07" db="EMBL/GenBank/DDBJ databases">
        <title>Pervasive Adenine N6-methylation of Active Genes in Fungi.</title>
        <authorList>
            <consortium name="DOE Joint Genome Institute"/>
            <person name="Mondo S.J."/>
            <person name="Dannebaum R.O."/>
            <person name="Kuo R.C."/>
            <person name="Labutti K."/>
            <person name="Haridas S."/>
            <person name="Kuo A."/>
            <person name="Salamov A."/>
            <person name="Ahrendt S.R."/>
            <person name="Lipzen A."/>
            <person name="Sullivan W."/>
            <person name="Andreopoulos W.B."/>
            <person name="Clum A."/>
            <person name="Lindquist E."/>
            <person name="Daum C."/>
            <person name="Ramamoorthy G.K."/>
            <person name="Gryganskyi A."/>
            <person name="Culley D."/>
            <person name="Magnuson J.K."/>
            <person name="James T.Y."/>
            <person name="O'Malley M.A."/>
            <person name="Stajich J.E."/>
            <person name="Spatafora J.W."/>
            <person name="Visel A."/>
            <person name="Grigoriev I.V."/>
        </authorList>
    </citation>
    <scope>NUCLEOTIDE SEQUENCE [LARGE SCALE GENOMIC DNA]</scope>
    <source>
        <strain evidence="3 4">NRRL 1336</strain>
    </source>
</reference>
<proteinExistence type="predicted"/>
<evidence type="ECO:0000256" key="2">
    <source>
        <dbReference type="SAM" id="SignalP"/>
    </source>
</evidence>
<keyword evidence="1" id="KW-0472">Membrane</keyword>